<dbReference type="Proteomes" id="UP000011115">
    <property type="component" value="Unassembled WGS sequence"/>
</dbReference>
<dbReference type="Gramene" id="PGSC0003DMT400088279">
    <property type="protein sequence ID" value="PGSC0003DMT400088279"/>
    <property type="gene ID" value="PGSC0003DMG400037850"/>
</dbReference>
<proteinExistence type="predicted"/>
<reference evidence="2" key="2">
    <citation type="submission" date="2015-06" db="UniProtKB">
        <authorList>
            <consortium name="EnsemblPlants"/>
        </authorList>
    </citation>
    <scope>IDENTIFICATION</scope>
    <source>
        <strain evidence="2">DM1-3 516 R44</strain>
    </source>
</reference>
<keyword evidence="3" id="KW-1185">Reference proteome</keyword>
<dbReference type="HOGENOM" id="CLU_2137945_0_0_1"/>
<dbReference type="AlphaFoldDB" id="M1DFM0"/>
<dbReference type="EnsemblPlants" id="PGSC0003DMT400088279">
    <property type="protein sequence ID" value="PGSC0003DMT400088279"/>
    <property type="gene ID" value="PGSC0003DMG400037850"/>
</dbReference>
<evidence type="ECO:0000313" key="3">
    <source>
        <dbReference type="Proteomes" id="UP000011115"/>
    </source>
</evidence>
<sequence length="113" mass="12252">MYVADTERVELAAYQLKNVARTWFDQWKEGRVEGAPPGNRAQSSSVAPPDRAAPRGATSGTDGGANSLYAITSRHEQENSPDVVDGELGQENEEGKSRAGFGMQVRVTYLLPK</sequence>
<dbReference type="PaxDb" id="4113-PGSC0003DMT400088279"/>
<accession>M1DFM0</accession>
<protein>
    <submittedName>
        <fullName evidence="2">Gag-pol polyprotein</fullName>
    </submittedName>
</protein>
<dbReference type="InParanoid" id="M1DFM0"/>
<name>M1DFM0_SOLTU</name>
<evidence type="ECO:0000256" key="1">
    <source>
        <dbReference type="SAM" id="MobiDB-lite"/>
    </source>
</evidence>
<reference evidence="3" key="1">
    <citation type="journal article" date="2011" name="Nature">
        <title>Genome sequence and analysis of the tuber crop potato.</title>
        <authorList>
            <consortium name="The Potato Genome Sequencing Consortium"/>
        </authorList>
    </citation>
    <scope>NUCLEOTIDE SEQUENCE [LARGE SCALE GENOMIC DNA]</scope>
    <source>
        <strain evidence="3">cv. DM1-3 516 R44</strain>
    </source>
</reference>
<evidence type="ECO:0000313" key="2">
    <source>
        <dbReference type="EnsemblPlants" id="PGSC0003DMT400088279"/>
    </source>
</evidence>
<organism evidence="2 3">
    <name type="scientific">Solanum tuberosum</name>
    <name type="common">Potato</name>
    <dbReference type="NCBI Taxonomy" id="4113"/>
    <lineage>
        <taxon>Eukaryota</taxon>
        <taxon>Viridiplantae</taxon>
        <taxon>Streptophyta</taxon>
        <taxon>Embryophyta</taxon>
        <taxon>Tracheophyta</taxon>
        <taxon>Spermatophyta</taxon>
        <taxon>Magnoliopsida</taxon>
        <taxon>eudicotyledons</taxon>
        <taxon>Gunneridae</taxon>
        <taxon>Pentapetalae</taxon>
        <taxon>asterids</taxon>
        <taxon>lamiids</taxon>
        <taxon>Solanales</taxon>
        <taxon>Solanaceae</taxon>
        <taxon>Solanoideae</taxon>
        <taxon>Solaneae</taxon>
        <taxon>Solanum</taxon>
    </lineage>
</organism>
<feature type="region of interest" description="Disordered" evidence="1">
    <location>
        <begin position="30"/>
        <end position="101"/>
    </location>
</feature>